<dbReference type="PANTHER" id="PTHR47977">
    <property type="entry name" value="RAS-RELATED PROTEIN RAB"/>
    <property type="match status" value="1"/>
</dbReference>
<dbReference type="SMART" id="SM00173">
    <property type="entry name" value="RAS"/>
    <property type="match status" value="1"/>
</dbReference>
<name>A0A1Y1LAF2_PHOPY</name>
<reference evidence="3" key="1">
    <citation type="journal article" date="2016" name="Sci. Rep.">
        <title>Molecular characterization of firefly nuptial gifts: a multi-omics approach sheds light on postcopulatory sexual selection.</title>
        <authorList>
            <person name="Al-Wathiqui N."/>
            <person name="Fallon T.R."/>
            <person name="South A."/>
            <person name="Weng J.K."/>
            <person name="Lewis S.M."/>
        </authorList>
    </citation>
    <scope>NUCLEOTIDE SEQUENCE</scope>
</reference>
<gene>
    <name evidence="4" type="ORF">PPYR_10681</name>
</gene>
<protein>
    <submittedName>
        <fullName evidence="3">Uncharacterized protein</fullName>
    </submittedName>
</protein>
<dbReference type="InParanoid" id="A0A1Y1LAF2"/>
<dbReference type="NCBIfam" id="TIGR00231">
    <property type="entry name" value="small_GTP"/>
    <property type="match status" value="1"/>
</dbReference>
<dbReference type="Pfam" id="PF00071">
    <property type="entry name" value="Ras"/>
    <property type="match status" value="1"/>
</dbReference>
<sequence length="208" mass="23084">MATIKIPEQKVILCGEYGVGKSSLFRRFTNNTFVTATDRQSTLGLDHFDKTYNVGDKSLKLQLWDTGGMERIASITSSYYKFAEAAIIVFSLDNSASFHSLSQHLLDVVTYAESAKIFLCGNKSDLEGEKPQVTDADIETFCEQCHNLISGVYKTSCKLADGIEEMFTDIACHLAESNRSRLELQTMKHHGFKVLPADEQTAEGSCLC</sequence>
<dbReference type="Gene3D" id="3.40.50.300">
    <property type="entry name" value="P-loop containing nucleotide triphosphate hydrolases"/>
    <property type="match status" value="1"/>
</dbReference>
<dbReference type="FunFam" id="3.40.50.300:FF:001329">
    <property type="entry name" value="Small GTP-binding protein, putative"/>
    <property type="match status" value="1"/>
</dbReference>
<dbReference type="EMBL" id="GEZM01061230">
    <property type="protein sequence ID" value="JAV70620.1"/>
    <property type="molecule type" value="Transcribed_RNA"/>
</dbReference>
<evidence type="ECO:0000313" key="5">
    <source>
        <dbReference type="Proteomes" id="UP000327044"/>
    </source>
</evidence>
<keyword evidence="2" id="KW-0342">GTP-binding</keyword>
<reference evidence="4 5" key="2">
    <citation type="journal article" date="2018" name="Elife">
        <title>Firefly genomes illuminate parallel origins of bioluminescence in beetles.</title>
        <authorList>
            <person name="Fallon T.R."/>
            <person name="Lower S.E."/>
            <person name="Chang C.H."/>
            <person name="Bessho-Uehara M."/>
            <person name="Martin G.J."/>
            <person name="Bewick A.J."/>
            <person name="Behringer M."/>
            <person name="Debat H.J."/>
            <person name="Wong I."/>
            <person name="Day J.C."/>
            <person name="Suvorov A."/>
            <person name="Silva C.J."/>
            <person name="Stanger-Hall K.F."/>
            <person name="Hall D.W."/>
            <person name="Schmitz R.J."/>
            <person name="Nelson D.R."/>
            <person name="Lewis S.M."/>
            <person name="Shigenobu S."/>
            <person name="Bybee S.M."/>
            <person name="Larracuente A.M."/>
            <person name="Oba Y."/>
            <person name="Weng J.K."/>
        </authorList>
    </citation>
    <scope>NUCLEOTIDE SEQUENCE [LARGE SCALE GENOMIC DNA]</scope>
    <source>
        <strain evidence="4">1611_PpyrPB1</strain>
        <tissue evidence="4">Whole body</tissue>
    </source>
</reference>
<organism evidence="3">
    <name type="scientific">Photinus pyralis</name>
    <name type="common">Common eastern firefly</name>
    <name type="synonym">Lampyris pyralis</name>
    <dbReference type="NCBI Taxonomy" id="7054"/>
    <lineage>
        <taxon>Eukaryota</taxon>
        <taxon>Metazoa</taxon>
        <taxon>Ecdysozoa</taxon>
        <taxon>Arthropoda</taxon>
        <taxon>Hexapoda</taxon>
        <taxon>Insecta</taxon>
        <taxon>Pterygota</taxon>
        <taxon>Neoptera</taxon>
        <taxon>Endopterygota</taxon>
        <taxon>Coleoptera</taxon>
        <taxon>Polyphaga</taxon>
        <taxon>Elateriformia</taxon>
        <taxon>Elateroidea</taxon>
        <taxon>Lampyridae</taxon>
        <taxon>Lampyrinae</taxon>
        <taxon>Photinus</taxon>
    </lineage>
</organism>
<dbReference type="FunCoup" id="A0A1Y1LAF2">
    <property type="interactions" value="4"/>
</dbReference>
<dbReference type="Proteomes" id="UP000327044">
    <property type="component" value="Unassembled WGS sequence"/>
</dbReference>
<evidence type="ECO:0000313" key="3">
    <source>
        <dbReference type="EMBL" id="JAV70619.1"/>
    </source>
</evidence>
<dbReference type="PRINTS" id="PR00449">
    <property type="entry name" value="RASTRNSFRMNG"/>
</dbReference>
<dbReference type="GO" id="GO:0003924">
    <property type="term" value="F:GTPase activity"/>
    <property type="evidence" value="ECO:0007669"/>
    <property type="project" value="InterPro"/>
</dbReference>
<dbReference type="OrthoDB" id="28034at2759"/>
<proteinExistence type="predicted"/>
<dbReference type="EMBL" id="GEZM01061231">
    <property type="protein sequence ID" value="JAV70619.1"/>
    <property type="molecule type" value="Transcribed_RNA"/>
</dbReference>
<evidence type="ECO:0000256" key="2">
    <source>
        <dbReference type="ARBA" id="ARBA00023134"/>
    </source>
</evidence>
<dbReference type="GO" id="GO:0005525">
    <property type="term" value="F:GTP binding"/>
    <property type="evidence" value="ECO:0007669"/>
    <property type="project" value="UniProtKB-KW"/>
</dbReference>
<dbReference type="InterPro" id="IPR001806">
    <property type="entry name" value="Small_GTPase"/>
</dbReference>
<dbReference type="PROSITE" id="PS51421">
    <property type="entry name" value="RAS"/>
    <property type="match status" value="1"/>
</dbReference>
<accession>A0A1Y1LAF2</accession>
<dbReference type="InterPro" id="IPR005225">
    <property type="entry name" value="Small_GTP-bd"/>
</dbReference>
<dbReference type="CDD" id="cd00154">
    <property type="entry name" value="Rab"/>
    <property type="match status" value="1"/>
</dbReference>
<reference evidence="4" key="3">
    <citation type="submission" date="2019-08" db="EMBL/GenBank/DDBJ databases">
        <authorList>
            <consortium name="Photinus pyralis genome working group"/>
            <person name="Fallon T.R."/>
            <person name="Sander Lower S.E."/>
            <person name="Weng J.-K."/>
        </authorList>
    </citation>
    <scope>NUCLEOTIDE SEQUENCE</scope>
    <source>
        <strain evidence="4">1611_PpyrPB1</strain>
        <tissue evidence="4">Whole body</tissue>
    </source>
</reference>
<dbReference type="PROSITE" id="PS51419">
    <property type="entry name" value="RAB"/>
    <property type="match status" value="1"/>
</dbReference>
<evidence type="ECO:0000313" key="4">
    <source>
        <dbReference type="EMBL" id="KAB0796620.1"/>
    </source>
</evidence>
<evidence type="ECO:0000256" key="1">
    <source>
        <dbReference type="ARBA" id="ARBA00022741"/>
    </source>
</evidence>
<dbReference type="InterPro" id="IPR027417">
    <property type="entry name" value="P-loop_NTPase"/>
</dbReference>
<dbReference type="SMART" id="SM00175">
    <property type="entry name" value="RAB"/>
    <property type="match status" value="1"/>
</dbReference>
<dbReference type="AlphaFoldDB" id="A0A1Y1LAF2"/>
<dbReference type="EMBL" id="VVIM01000007">
    <property type="protein sequence ID" value="KAB0796620.1"/>
    <property type="molecule type" value="Genomic_DNA"/>
</dbReference>
<dbReference type="InterPro" id="IPR050227">
    <property type="entry name" value="Rab"/>
</dbReference>
<dbReference type="SMART" id="SM00174">
    <property type="entry name" value="RHO"/>
    <property type="match status" value="1"/>
</dbReference>
<keyword evidence="5" id="KW-1185">Reference proteome</keyword>
<dbReference type="SUPFAM" id="SSF52540">
    <property type="entry name" value="P-loop containing nucleoside triphosphate hydrolases"/>
    <property type="match status" value="1"/>
</dbReference>
<keyword evidence="1" id="KW-0547">Nucleotide-binding</keyword>